<accession>A0A059BNI9</accession>
<evidence type="ECO:0000313" key="4">
    <source>
        <dbReference type="EMBL" id="KCW67589.1"/>
    </source>
</evidence>
<dbReference type="STRING" id="71139.A0A059BNI9"/>
<evidence type="ECO:0000256" key="2">
    <source>
        <dbReference type="ARBA" id="ARBA00022614"/>
    </source>
</evidence>
<organism evidence="4">
    <name type="scientific">Eucalyptus grandis</name>
    <name type="common">Flooded gum</name>
    <dbReference type="NCBI Taxonomy" id="71139"/>
    <lineage>
        <taxon>Eukaryota</taxon>
        <taxon>Viridiplantae</taxon>
        <taxon>Streptophyta</taxon>
        <taxon>Embryophyta</taxon>
        <taxon>Tracheophyta</taxon>
        <taxon>Spermatophyta</taxon>
        <taxon>Magnoliopsida</taxon>
        <taxon>eudicotyledons</taxon>
        <taxon>Gunneridae</taxon>
        <taxon>Pentapetalae</taxon>
        <taxon>rosids</taxon>
        <taxon>malvids</taxon>
        <taxon>Myrtales</taxon>
        <taxon>Myrtaceae</taxon>
        <taxon>Myrtoideae</taxon>
        <taxon>Eucalypteae</taxon>
        <taxon>Eucalyptus</taxon>
    </lineage>
</organism>
<proteinExistence type="predicted"/>
<dbReference type="Gramene" id="KCW67589">
    <property type="protein sequence ID" value="KCW67589"/>
    <property type="gene ID" value="EUGRSUZ_F01347"/>
</dbReference>
<dbReference type="Pfam" id="PF00560">
    <property type="entry name" value="LRR_1"/>
    <property type="match status" value="3"/>
</dbReference>
<evidence type="ECO:0008006" key="5">
    <source>
        <dbReference type="Google" id="ProtNLM"/>
    </source>
</evidence>
<evidence type="ECO:0000256" key="3">
    <source>
        <dbReference type="ARBA" id="ARBA00022737"/>
    </source>
</evidence>
<evidence type="ECO:0000256" key="1">
    <source>
        <dbReference type="ARBA" id="ARBA00004479"/>
    </source>
</evidence>
<reference evidence="4" key="1">
    <citation type="submission" date="2013-07" db="EMBL/GenBank/DDBJ databases">
        <title>The genome of Eucalyptus grandis.</title>
        <authorList>
            <person name="Schmutz J."/>
            <person name="Hayes R."/>
            <person name="Myburg A."/>
            <person name="Tuskan G."/>
            <person name="Grattapaglia D."/>
            <person name="Rokhsar D.S."/>
        </authorList>
    </citation>
    <scope>NUCLEOTIDE SEQUENCE</scope>
    <source>
        <tissue evidence="4">Leaf extractions</tissue>
    </source>
</reference>
<dbReference type="EMBL" id="KK198758">
    <property type="protein sequence ID" value="KCW67589.1"/>
    <property type="molecule type" value="Genomic_DNA"/>
</dbReference>
<name>A0A059BNI9_EUCGR</name>
<gene>
    <name evidence="4" type="ORF">EUGRSUZ_F01347</name>
</gene>
<dbReference type="InterPro" id="IPR051824">
    <property type="entry name" value="LRR_Rcpt-Like_S/T_Kinase"/>
</dbReference>
<dbReference type="SUPFAM" id="SSF52058">
    <property type="entry name" value="L domain-like"/>
    <property type="match status" value="1"/>
</dbReference>
<keyword evidence="3" id="KW-0677">Repeat</keyword>
<sequence length="178" mass="19965">MGLFYEFELHLSTRKPIDWSNPEGAREHIHSLAIVNVEGNWLSGRLPPELGKLSELDRLSLTSNNFTGELPQTFANFTELWTLRLGDNQFRGKIPSFIQNLTSLRVLIIQGSGLQGPIPSGIAVLERLTYLRISDLNGPESPVPKLRCRNIVTLILRSCNLMGELPAYLAQMTNLKIL</sequence>
<comment type="subcellular location">
    <subcellularLocation>
        <location evidence="1">Membrane</location>
        <topology evidence="1">Single-pass type I membrane protein</topology>
    </subcellularLocation>
</comment>
<dbReference type="InParanoid" id="A0A059BNI9"/>
<dbReference type="PANTHER" id="PTHR48006:SF81">
    <property type="entry name" value="PROTEIN KINASE DOMAIN-CONTAINING PROTEIN"/>
    <property type="match status" value="1"/>
</dbReference>
<dbReference type="OMA" id="RNCHITR"/>
<dbReference type="PANTHER" id="PTHR48006">
    <property type="entry name" value="LEUCINE-RICH REPEAT-CONTAINING PROTEIN DDB_G0281931-RELATED"/>
    <property type="match status" value="1"/>
</dbReference>
<protein>
    <recommendedName>
        <fullName evidence="5">Leucine-rich repeat-containing N-terminal plant-type domain-containing protein</fullName>
    </recommendedName>
</protein>
<dbReference type="AlphaFoldDB" id="A0A059BNI9"/>
<dbReference type="Gene3D" id="3.80.10.10">
    <property type="entry name" value="Ribonuclease Inhibitor"/>
    <property type="match status" value="1"/>
</dbReference>
<keyword evidence="2" id="KW-0433">Leucine-rich repeat</keyword>
<dbReference type="GO" id="GO:0016020">
    <property type="term" value="C:membrane"/>
    <property type="evidence" value="ECO:0007669"/>
    <property type="project" value="UniProtKB-SubCell"/>
</dbReference>
<dbReference type="InterPro" id="IPR001611">
    <property type="entry name" value="Leu-rich_rpt"/>
</dbReference>
<dbReference type="InterPro" id="IPR032675">
    <property type="entry name" value="LRR_dom_sf"/>
</dbReference>
<dbReference type="FunFam" id="3.80.10.10:FF:000383">
    <property type="entry name" value="Leucine-rich repeat receptor protein kinase EMS1"/>
    <property type="match status" value="1"/>
</dbReference>